<dbReference type="InterPro" id="IPR029033">
    <property type="entry name" value="His_PPase_superfam"/>
</dbReference>
<dbReference type="SMART" id="SM00855">
    <property type="entry name" value="PGAM"/>
    <property type="match status" value="1"/>
</dbReference>
<evidence type="ECO:0000256" key="2">
    <source>
        <dbReference type="PIRSR" id="PIRSR613078-2"/>
    </source>
</evidence>
<dbReference type="SUPFAM" id="SSF53254">
    <property type="entry name" value="Phosphoglycerate mutase-like"/>
    <property type="match status" value="1"/>
</dbReference>
<dbReference type="GO" id="GO:0016791">
    <property type="term" value="F:phosphatase activity"/>
    <property type="evidence" value="ECO:0007669"/>
    <property type="project" value="TreeGrafter"/>
</dbReference>
<name>A0AAC9YTP7_9ACTN</name>
<dbReference type="Proteomes" id="UP000217216">
    <property type="component" value="Chromosome"/>
</dbReference>
<dbReference type="InterPro" id="IPR050275">
    <property type="entry name" value="PGM_Phosphatase"/>
</dbReference>
<dbReference type="EMBL" id="CP016770">
    <property type="protein sequence ID" value="ASY11772.1"/>
    <property type="molecule type" value="Genomic_DNA"/>
</dbReference>
<gene>
    <name evidence="3" type="ORF">A1s21155_02050</name>
</gene>
<feature type="active site" description="Tele-phosphohistidine intermediate" evidence="1">
    <location>
        <position position="26"/>
    </location>
</feature>
<dbReference type="PANTHER" id="PTHR48100">
    <property type="entry name" value="BROAD-SPECIFICITY PHOSPHATASE YOR283W-RELATED"/>
    <property type="match status" value="1"/>
</dbReference>
<reference evidence="3 4" key="1">
    <citation type="submission" date="2016-07" db="EMBL/GenBank/DDBJ databases">
        <title>High microdiversification within the ubiquitous acI lineage of Actinobacteria.</title>
        <authorList>
            <person name="Neuenschwander S.M."/>
            <person name="Salcher M."/>
            <person name="Ghai R."/>
            <person name="Pernthaler J."/>
        </authorList>
    </citation>
    <scope>NUCLEOTIDE SEQUENCE [LARGE SCALE GENOMIC DNA]</scope>
    <source>
        <strain evidence="3">MMS-21-155</strain>
    </source>
</reference>
<accession>A0AAC9YTP7</accession>
<protein>
    <submittedName>
        <fullName evidence="3">Probable phosphoglycerate mutase</fullName>
    </submittedName>
</protein>
<evidence type="ECO:0000256" key="1">
    <source>
        <dbReference type="PIRSR" id="PIRSR613078-1"/>
    </source>
</evidence>
<feature type="binding site" evidence="2">
    <location>
        <begin position="25"/>
        <end position="32"/>
    </location>
    <ligand>
        <name>substrate</name>
    </ligand>
</feature>
<dbReference type="PANTHER" id="PTHR48100:SF62">
    <property type="entry name" value="GLUCOSYL-3-PHOSPHOGLYCERATE PHOSPHATASE"/>
    <property type="match status" value="1"/>
</dbReference>
<proteinExistence type="predicted"/>
<sequence length="235" mass="25533">MTAQRLNSISLKRKQLVGNQIILWRHGQTEWNVANKFQGHTDIPLNEVGKFQASHAAPMIAAMDPTMIIASDLVRAQSTAHELVKLTGLEVLTDPRLRETNCGNWEGLTGDEIRKVDLANLREWSMGGDNPAGTVGERRSEVGARGVAAITEALAGKENQRLVVATHGGTSRTIIGSFLDLPIPYWSRVGGLSNAQWSILEESPKGWLLVEHNAGSIPEPVYGEESGAVIPDSVR</sequence>
<dbReference type="KEGG" id="plak:A1s21155_02050"/>
<feature type="binding site" evidence="2">
    <location>
        <position position="75"/>
    </location>
    <ligand>
        <name>substrate</name>
    </ligand>
</feature>
<feature type="active site" description="Proton donor/acceptor" evidence="1">
    <location>
        <position position="99"/>
    </location>
</feature>
<dbReference type="InterPro" id="IPR013078">
    <property type="entry name" value="His_Pase_superF_clade-1"/>
</dbReference>
<dbReference type="CDD" id="cd07067">
    <property type="entry name" value="HP_PGM_like"/>
    <property type="match status" value="1"/>
</dbReference>
<evidence type="ECO:0000313" key="3">
    <source>
        <dbReference type="EMBL" id="ASY11772.1"/>
    </source>
</evidence>
<dbReference type="PROSITE" id="PS00175">
    <property type="entry name" value="PG_MUTASE"/>
    <property type="match status" value="1"/>
</dbReference>
<keyword evidence="4" id="KW-1185">Reference proteome</keyword>
<evidence type="ECO:0000313" key="4">
    <source>
        <dbReference type="Proteomes" id="UP000217216"/>
    </source>
</evidence>
<dbReference type="Pfam" id="PF00300">
    <property type="entry name" value="His_Phos_1"/>
    <property type="match status" value="1"/>
</dbReference>
<dbReference type="AlphaFoldDB" id="A0AAC9YTP7"/>
<dbReference type="GO" id="GO:0005737">
    <property type="term" value="C:cytoplasm"/>
    <property type="evidence" value="ECO:0007669"/>
    <property type="project" value="TreeGrafter"/>
</dbReference>
<dbReference type="InterPro" id="IPR001345">
    <property type="entry name" value="PG/BPGM_mutase_AS"/>
</dbReference>
<organism evidence="3 4">
    <name type="scientific">Candidatus Planktophila dulcis</name>
    <dbReference type="NCBI Taxonomy" id="1884914"/>
    <lineage>
        <taxon>Bacteria</taxon>
        <taxon>Bacillati</taxon>
        <taxon>Actinomycetota</taxon>
        <taxon>Actinomycetes</taxon>
        <taxon>Candidatus Nanopelagicales</taxon>
        <taxon>Candidatus Nanopelagicaceae</taxon>
        <taxon>Candidatus Planktophila</taxon>
    </lineage>
</organism>
<dbReference type="Gene3D" id="3.40.50.1240">
    <property type="entry name" value="Phosphoglycerate mutase-like"/>
    <property type="match status" value="1"/>
</dbReference>